<evidence type="ECO:0000256" key="1">
    <source>
        <dbReference type="ARBA" id="ARBA00004651"/>
    </source>
</evidence>
<feature type="transmembrane region" description="Helical" evidence="7">
    <location>
        <begin position="346"/>
        <end position="372"/>
    </location>
</feature>
<evidence type="ECO:0000256" key="4">
    <source>
        <dbReference type="ARBA" id="ARBA00022692"/>
    </source>
</evidence>
<dbReference type="PANTHER" id="PTHR30489">
    <property type="entry name" value="LIPOPROTEIN-RELEASING SYSTEM TRANSMEMBRANE PROTEIN LOLE"/>
    <property type="match status" value="1"/>
</dbReference>
<dbReference type="Pfam" id="PF02687">
    <property type="entry name" value="FtsX"/>
    <property type="match status" value="2"/>
</dbReference>
<evidence type="ECO:0000313" key="10">
    <source>
        <dbReference type="Proteomes" id="UP001224392"/>
    </source>
</evidence>
<reference evidence="9 10" key="1">
    <citation type="submission" date="2023-04" db="EMBL/GenBank/DDBJ databases">
        <title>Marinobulbifer ophiurae gen. nov., sp. Nov., isolate from tissue of brittle star Ophioplocus japonicus.</title>
        <authorList>
            <person name="Kawano K."/>
            <person name="Sawayama S."/>
            <person name="Nakagawa S."/>
        </authorList>
    </citation>
    <scope>NUCLEOTIDE SEQUENCE [LARGE SCALE GENOMIC DNA]</scope>
    <source>
        <strain evidence="9 10">NKW57</strain>
    </source>
</reference>
<comment type="similarity">
    <text evidence="2">Belongs to the ABC-4 integral membrane protein family. LolC/E subfamily.</text>
</comment>
<keyword evidence="10" id="KW-1185">Reference proteome</keyword>
<dbReference type="RefSeq" id="WP_285763543.1">
    <property type="nucleotide sequence ID" value="NZ_BSYJ01000002.1"/>
</dbReference>
<feature type="transmembrane region" description="Helical" evidence="7">
    <location>
        <begin position="431"/>
        <end position="450"/>
    </location>
</feature>
<feature type="transmembrane region" description="Helical" evidence="7">
    <location>
        <begin position="20"/>
        <end position="40"/>
    </location>
</feature>
<evidence type="ECO:0000256" key="3">
    <source>
        <dbReference type="ARBA" id="ARBA00022475"/>
    </source>
</evidence>
<sequence length="785" mass="88010">MLALQRKLFRDLWLIRSQVFAIAMVIAAGVGVCIMSLSTWKALELTKDTYYREYRFADVFASLKRAPLGEMQRIRAIDGVRAAQGRVISGANLHIPGFAEPITGLLSSLPQAHELNQLVLRRGRYPDPARSEEVLLSDALADAHRLNPGDQLAAVINGRYRTLRITGIALSPEHVYQIAPGAILPDFKRFGILWMPRRSLERARDMDGAFNDLVVQLSRDADQARVIREIDRLLMPYGGRGAYGREDQLSERFLREEFGQLKTMAYLFPLIFMAVAVFLLNVVIQRLVATQRENIAALKAFGYHDREIFRHYAELVAVIASIGILLGIALGTWLGKGLSNIYMEYYRFPFLLFSLPLDVLLLVCPLALLAALGGSWRAVKGAADLPPAQAMRGELPVDYKASWLEKVGVTRRLRPDTRMVVRYLERQPRRALIAIAGLSLATAIMMVGSFQMDAANFMVHVHFDVTQREDVQLGFTEPVAQKALGSLRNIEGVRYLEGYRSVPVRLRNRQFHERINIQGLQTDAQLQKVLDIEFRELRLPPAGLLLSERLAQNLRVRVGDLLQVEVLEQGQQKVQIPVAAITQQFFGMSAYMNVDALNRVMQEGRTFSGALLQLEPGTEEGVYRELLDMPRVAGIGVRQAMLNSFNDILERSLLTFTFINTILGGVIATGVVYNTARIAFSERARELASLRVLGYRQGEVAYVLLAELGILTLLAIPIGFVIGHHLCAFLASQLQSDLFRVPLVLESRTYAMSALVIVVSSLLSGWYLWEKVRGLDLVEVLKTRE</sequence>
<feature type="transmembrane region" description="Helical" evidence="7">
    <location>
        <begin position="315"/>
        <end position="334"/>
    </location>
</feature>
<dbReference type="EMBL" id="BSYJ01000002">
    <property type="protein sequence ID" value="GMG86918.1"/>
    <property type="molecule type" value="Genomic_DNA"/>
</dbReference>
<evidence type="ECO:0000256" key="2">
    <source>
        <dbReference type="ARBA" id="ARBA00005236"/>
    </source>
</evidence>
<evidence type="ECO:0000313" key="9">
    <source>
        <dbReference type="EMBL" id="GMG86918.1"/>
    </source>
</evidence>
<comment type="subcellular location">
    <subcellularLocation>
        <location evidence="1">Cell membrane</location>
        <topology evidence="1">Multi-pass membrane protein</topology>
    </subcellularLocation>
</comment>
<evidence type="ECO:0000259" key="8">
    <source>
        <dbReference type="Pfam" id="PF02687"/>
    </source>
</evidence>
<organism evidence="9 10">
    <name type="scientific">Biformimicrobium ophioploci</name>
    <dbReference type="NCBI Taxonomy" id="3036711"/>
    <lineage>
        <taxon>Bacteria</taxon>
        <taxon>Pseudomonadati</taxon>
        <taxon>Pseudomonadota</taxon>
        <taxon>Gammaproteobacteria</taxon>
        <taxon>Cellvibrionales</taxon>
        <taxon>Microbulbiferaceae</taxon>
        <taxon>Biformimicrobium</taxon>
    </lineage>
</organism>
<keyword evidence="3" id="KW-1003">Cell membrane</keyword>
<feature type="domain" description="ABC3 transporter permease C-terminal" evidence="8">
    <location>
        <begin position="267"/>
        <end position="380"/>
    </location>
</feature>
<proteinExistence type="inferred from homology"/>
<evidence type="ECO:0000256" key="5">
    <source>
        <dbReference type="ARBA" id="ARBA00022989"/>
    </source>
</evidence>
<dbReference type="PANTHER" id="PTHR30489:SF0">
    <property type="entry name" value="LIPOPROTEIN-RELEASING SYSTEM TRANSMEMBRANE PROTEIN LOLE"/>
    <property type="match status" value="1"/>
</dbReference>
<feature type="domain" description="ABC3 transporter permease C-terminal" evidence="8">
    <location>
        <begin position="663"/>
        <end position="775"/>
    </location>
</feature>
<dbReference type="InterPro" id="IPR003838">
    <property type="entry name" value="ABC3_permease_C"/>
</dbReference>
<gene>
    <name evidence="9" type="ORF">MNKW57_12390</name>
</gene>
<keyword evidence="6 7" id="KW-0472">Membrane</keyword>
<evidence type="ECO:0000256" key="6">
    <source>
        <dbReference type="ARBA" id="ARBA00023136"/>
    </source>
</evidence>
<dbReference type="Proteomes" id="UP001224392">
    <property type="component" value="Unassembled WGS sequence"/>
</dbReference>
<comment type="caution">
    <text evidence="9">The sequence shown here is derived from an EMBL/GenBank/DDBJ whole genome shotgun (WGS) entry which is preliminary data.</text>
</comment>
<name>A0ABQ6LXX2_9GAMM</name>
<protein>
    <submittedName>
        <fullName evidence="9">ABC transporter permease</fullName>
    </submittedName>
</protein>
<accession>A0ABQ6LXX2</accession>
<keyword evidence="5 7" id="KW-1133">Transmembrane helix</keyword>
<feature type="transmembrane region" description="Helical" evidence="7">
    <location>
        <begin position="264"/>
        <end position="284"/>
    </location>
</feature>
<feature type="transmembrane region" description="Helical" evidence="7">
    <location>
        <begin position="751"/>
        <end position="769"/>
    </location>
</feature>
<keyword evidence="4 7" id="KW-0812">Transmembrane</keyword>
<feature type="transmembrane region" description="Helical" evidence="7">
    <location>
        <begin position="653"/>
        <end position="680"/>
    </location>
</feature>
<evidence type="ECO:0000256" key="7">
    <source>
        <dbReference type="SAM" id="Phobius"/>
    </source>
</evidence>
<feature type="transmembrane region" description="Helical" evidence="7">
    <location>
        <begin position="701"/>
        <end position="731"/>
    </location>
</feature>
<dbReference type="InterPro" id="IPR051447">
    <property type="entry name" value="Lipoprotein-release_system"/>
</dbReference>